<evidence type="ECO:0000256" key="2">
    <source>
        <dbReference type="ARBA" id="ARBA00022777"/>
    </source>
</evidence>
<dbReference type="InterPro" id="IPR011611">
    <property type="entry name" value="PfkB_dom"/>
</dbReference>
<evidence type="ECO:0000259" key="3">
    <source>
        <dbReference type="Pfam" id="PF00294"/>
    </source>
</evidence>
<accession>A0ABP7FHH0</accession>
<dbReference type="Proteomes" id="UP001499884">
    <property type="component" value="Unassembled WGS sequence"/>
</dbReference>
<proteinExistence type="predicted"/>
<dbReference type="SUPFAM" id="SSF53613">
    <property type="entry name" value="Ribokinase-like"/>
    <property type="match status" value="1"/>
</dbReference>
<dbReference type="PANTHER" id="PTHR10584">
    <property type="entry name" value="SUGAR KINASE"/>
    <property type="match status" value="1"/>
</dbReference>
<dbReference type="Gene3D" id="3.40.1190.20">
    <property type="match status" value="1"/>
</dbReference>
<dbReference type="InterPro" id="IPR029056">
    <property type="entry name" value="Ribokinase-like"/>
</dbReference>
<feature type="domain" description="Carbohydrate kinase PfkB" evidence="3">
    <location>
        <begin position="20"/>
        <end position="285"/>
    </location>
</feature>
<dbReference type="PANTHER" id="PTHR10584:SF166">
    <property type="entry name" value="RIBOKINASE"/>
    <property type="match status" value="1"/>
</dbReference>
<sequence length="312" mass="30696">MSVLFAGDIGMDTTLSVSHVPGADEKIVADAAADHAGGVVANAAYAALLAGARSRLVCAVGEDAAGRDAVAQLRATGVEVTAEPVAGPTCRALILVDTAGEKRLVLVPGATMYPPARAVRSANPAAASWVHTAAYDLPGAAALAAACRAAPVPWSVDLEPATLPADRAALAPVLAGAAAVFCNRRAAEALGADAVDWLLALGVRTVLLTRGADGVRAVGPSSILDVRPPGGAPAAVDTTGAGDCLAGWFAARTDAGDGPAQALAEAVTAATLSCARPGAQASYPSRAEVLASGLVPPCATGATPPPTRRGTP</sequence>
<reference evidence="5" key="1">
    <citation type="journal article" date="2019" name="Int. J. Syst. Evol. Microbiol.">
        <title>The Global Catalogue of Microorganisms (GCM) 10K type strain sequencing project: providing services to taxonomists for standard genome sequencing and annotation.</title>
        <authorList>
            <consortium name="The Broad Institute Genomics Platform"/>
            <consortium name="The Broad Institute Genome Sequencing Center for Infectious Disease"/>
            <person name="Wu L."/>
            <person name="Ma J."/>
        </authorList>
    </citation>
    <scope>NUCLEOTIDE SEQUENCE [LARGE SCALE GENOMIC DNA]</scope>
    <source>
        <strain evidence="5">JCM 30846</strain>
    </source>
</reference>
<gene>
    <name evidence="4" type="ORF">GCM10023082_40380</name>
</gene>
<evidence type="ECO:0000256" key="1">
    <source>
        <dbReference type="ARBA" id="ARBA00022679"/>
    </source>
</evidence>
<name>A0ABP7FHH0_9ACTN</name>
<keyword evidence="1" id="KW-0808">Transferase</keyword>
<dbReference type="RefSeq" id="WP_345649256.1">
    <property type="nucleotide sequence ID" value="NZ_BAABEP010000029.1"/>
</dbReference>
<keyword evidence="2" id="KW-0418">Kinase</keyword>
<evidence type="ECO:0000313" key="5">
    <source>
        <dbReference type="Proteomes" id="UP001499884"/>
    </source>
</evidence>
<organism evidence="4 5">
    <name type="scientific">Streptomyces tremellae</name>
    <dbReference type="NCBI Taxonomy" id="1124239"/>
    <lineage>
        <taxon>Bacteria</taxon>
        <taxon>Bacillati</taxon>
        <taxon>Actinomycetota</taxon>
        <taxon>Actinomycetes</taxon>
        <taxon>Kitasatosporales</taxon>
        <taxon>Streptomycetaceae</taxon>
        <taxon>Streptomyces</taxon>
    </lineage>
</organism>
<dbReference type="Pfam" id="PF00294">
    <property type="entry name" value="PfkB"/>
    <property type="match status" value="1"/>
</dbReference>
<evidence type="ECO:0000313" key="4">
    <source>
        <dbReference type="EMBL" id="GAA3739169.1"/>
    </source>
</evidence>
<protein>
    <submittedName>
        <fullName evidence="4">Ribokinase</fullName>
    </submittedName>
</protein>
<keyword evidence="5" id="KW-1185">Reference proteome</keyword>
<dbReference type="EMBL" id="BAABEP010000029">
    <property type="protein sequence ID" value="GAA3739169.1"/>
    <property type="molecule type" value="Genomic_DNA"/>
</dbReference>
<comment type="caution">
    <text evidence="4">The sequence shown here is derived from an EMBL/GenBank/DDBJ whole genome shotgun (WGS) entry which is preliminary data.</text>
</comment>